<evidence type="ECO:0000256" key="8">
    <source>
        <dbReference type="SAM" id="Phobius"/>
    </source>
</evidence>
<dbReference type="InterPro" id="IPR000522">
    <property type="entry name" value="ABC_transptr_permease_BtuC"/>
</dbReference>
<evidence type="ECO:0000313" key="10">
    <source>
        <dbReference type="Proteomes" id="UP000569329"/>
    </source>
</evidence>
<dbReference type="GO" id="GO:0022857">
    <property type="term" value="F:transmembrane transporter activity"/>
    <property type="evidence" value="ECO:0007669"/>
    <property type="project" value="InterPro"/>
</dbReference>
<feature type="transmembrane region" description="Helical" evidence="8">
    <location>
        <begin position="320"/>
        <end position="338"/>
    </location>
</feature>
<dbReference type="InterPro" id="IPR037294">
    <property type="entry name" value="ABC_BtuC-like"/>
</dbReference>
<reference evidence="9 10" key="1">
    <citation type="submission" date="2020-07" db="EMBL/GenBank/DDBJ databases">
        <title>Sequencing the genomes of 1000 actinobacteria strains.</title>
        <authorList>
            <person name="Klenk H.-P."/>
        </authorList>
    </citation>
    <scope>NUCLEOTIDE SEQUENCE [LARGE SCALE GENOMIC DNA]</scope>
    <source>
        <strain evidence="9 10">DSM 45975</strain>
    </source>
</reference>
<dbReference type="FunFam" id="1.10.3470.10:FF:000001">
    <property type="entry name" value="Vitamin B12 ABC transporter permease BtuC"/>
    <property type="match status" value="1"/>
</dbReference>
<comment type="similarity">
    <text evidence="2">Belongs to the binding-protein-dependent transport system permease family. FecCD subfamily.</text>
</comment>
<proteinExistence type="inferred from homology"/>
<organism evidence="9 10">
    <name type="scientific">Halosaccharopolyspora lacisalsi</name>
    <dbReference type="NCBI Taxonomy" id="1000566"/>
    <lineage>
        <taxon>Bacteria</taxon>
        <taxon>Bacillati</taxon>
        <taxon>Actinomycetota</taxon>
        <taxon>Actinomycetes</taxon>
        <taxon>Pseudonocardiales</taxon>
        <taxon>Pseudonocardiaceae</taxon>
        <taxon>Halosaccharopolyspora</taxon>
    </lineage>
</organism>
<feature type="transmembrane region" description="Helical" evidence="8">
    <location>
        <begin position="104"/>
        <end position="125"/>
    </location>
</feature>
<dbReference type="RefSeq" id="WP_182545238.1">
    <property type="nucleotide sequence ID" value="NZ_JACGWZ010000004.1"/>
</dbReference>
<comment type="subcellular location">
    <subcellularLocation>
        <location evidence="1">Cell membrane</location>
        <topology evidence="1">Multi-pass membrane protein</topology>
    </subcellularLocation>
</comment>
<evidence type="ECO:0000256" key="5">
    <source>
        <dbReference type="ARBA" id="ARBA00022692"/>
    </source>
</evidence>
<dbReference type="GO" id="GO:0033214">
    <property type="term" value="P:siderophore-iron import into cell"/>
    <property type="evidence" value="ECO:0007669"/>
    <property type="project" value="TreeGrafter"/>
</dbReference>
<evidence type="ECO:0000256" key="3">
    <source>
        <dbReference type="ARBA" id="ARBA00022448"/>
    </source>
</evidence>
<comment type="caution">
    <text evidence="9">The sequence shown here is derived from an EMBL/GenBank/DDBJ whole genome shotgun (WGS) entry which is preliminary data.</text>
</comment>
<feature type="transmembrane region" description="Helical" evidence="8">
    <location>
        <begin position="72"/>
        <end position="92"/>
    </location>
</feature>
<sequence>MSALLARSGGWGAAVLWGGGLVVLAVSVALAITFGPSDLVVGDVWAVVAEHVGLGESGLSQLRGGIVWQLRLPRTLLAAVCGAGLGVCGAIMQSLLRNSLADPFVLGISSGASTGAVLVVVGGVGAGMASLSVGAFLGALCSFALVLLLTRAVGGTTDRMILAGVAGMQLFSALTSFIVMSFADSKQTRGVLFWLLGSLSGTDWFTVWLCLSALVLALVVCLVKATALDAFTFGNDAASTLGVSVVRTRSLLLTVTALLTATLVSAAGAIGFVGLLLPHAARAVVGPGHRKLLPTTALVGAIFLVWVDTVARTLMAPQEIPVGVVTSLVGVPAFVFVLHRSRKPR</sequence>
<dbReference type="SUPFAM" id="SSF81345">
    <property type="entry name" value="ABC transporter involved in vitamin B12 uptake, BtuC"/>
    <property type="match status" value="1"/>
</dbReference>
<dbReference type="Proteomes" id="UP000569329">
    <property type="component" value="Unassembled WGS sequence"/>
</dbReference>
<feature type="transmembrane region" description="Helical" evidence="8">
    <location>
        <begin position="131"/>
        <end position="149"/>
    </location>
</feature>
<protein>
    <submittedName>
        <fullName evidence="9">Iron complex transport system permease protein</fullName>
    </submittedName>
</protein>
<feature type="transmembrane region" description="Helical" evidence="8">
    <location>
        <begin position="292"/>
        <end position="314"/>
    </location>
</feature>
<dbReference type="PANTHER" id="PTHR30472">
    <property type="entry name" value="FERRIC ENTEROBACTIN TRANSPORT SYSTEM PERMEASE PROTEIN"/>
    <property type="match status" value="1"/>
</dbReference>
<evidence type="ECO:0000256" key="4">
    <source>
        <dbReference type="ARBA" id="ARBA00022475"/>
    </source>
</evidence>
<dbReference type="PANTHER" id="PTHR30472:SF67">
    <property type="entry name" value="PERMEASE OF ABC TRANSPORTER-RELATED"/>
    <property type="match status" value="1"/>
</dbReference>
<evidence type="ECO:0000256" key="2">
    <source>
        <dbReference type="ARBA" id="ARBA00007935"/>
    </source>
</evidence>
<dbReference type="Pfam" id="PF01032">
    <property type="entry name" value="FecCD"/>
    <property type="match status" value="1"/>
</dbReference>
<feature type="transmembrane region" description="Helical" evidence="8">
    <location>
        <begin position="203"/>
        <end position="223"/>
    </location>
</feature>
<gene>
    <name evidence="9" type="ORF">FHX42_003375</name>
</gene>
<keyword evidence="6 8" id="KW-1133">Transmembrane helix</keyword>
<keyword evidence="7 8" id="KW-0472">Membrane</keyword>
<evidence type="ECO:0000256" key="6">
    <source>
        <dbReference type="ARBA" id="ARBA00022989"/>
    </source>
</evidence>
<accession>A0A839DZ73</accession>
<evidence type="ECO:0000256" key="1">
    <source>
        <dbReference type="ARBA" id="ARBA00004651"/>
    </source>
</evidence>
<feature type="transmembrane region" description="Helical" evidence="8">
    <location>
        <begin position="12"/>
        <end position="34"/>
    </location>
</feature>
<dbReference type="GO" id="GO:0005886">
    <property type="term" value="C:plasma membrane"/>
    <property type="evidence" value="ECO:0007669"/>
    <property type="project" value="UniProtKB-SubCell"/>
</dbReference>
<feature type="transmembrane region" description="Helical" evidence="8">
    <location>
        <begin position="252"/>
        <end position="280"/>
    </location>
</feature>
<feature type="transmembrane region" description="Helical" evidence="8">
    <location>
        <begin position="161"/>
        <end position="183"/>
    </location>
</feature>
<keyword evidence="5 8" id="KW-0812">Transmembrane</keyword>
<evidence type="ECO:0000256" key="7">
    <source>
        <dbReference type="ARBA" id="ARBA00023136"/>
    </source>
</evidence>
<dbReference type="AlphaFoldDB" id="A0A839DZ73"/>
<dbReference type="CDD" id="cd06550">
    <property type="entry name" value="TM_ABC_iron-siderophores_like"/>
    <property type="match status" value="1"/>
</dbReference>
<keyword evidence="10" id="KW-1185">Reference proteome</keyword>
<evidence type="ECO:0000313" key="9">
    <source>
        <dbReference type="EMBL" id="MBA8826009.1"/>
    </source>
</evidence>
<keyword evidence="3" id="KW-0813">Transport</keyword>
<name>A0A839DZ73_9PSEU</name>
<dbReference type="Gene3D" id="1.10.3470.10">
    <property type="entry name" value="ABC transporter involved in vitamin B12 uptake, BtuC"/>
    <property type="match status" value="1"/>
</dbReference>
<keyword evidence="4" id="KW-1003">Cell membrane</keyword>
<dbReference type="EMBL" id="JACGWZ010000004">
    <property type="protein sequence ID" value="MBA8826009.1"/>
    <property type="molecule type" value="Genomic_DNA"/>
</dbReference>